<accession>A0A409WQJ0</accession>
<dbReference type="PANTHER" id="PTHR31005">
    <property type="entry name" value="DUF4139 DOMAIN-CONTAINING PROTEIN"/>
    <property type="match status" value="1"/>
</dbReference>
<protein>
    <recommendedName>
        <fullName evidence="6">Mucoidy inhibitor A</fullName>
    </recommendedName>
</protein>
<evidence type="ECO:0000313" key="4">
    <source>
        <dbReference type="EMBL" id="PPQ80767.1"/>
    </source>
</evidence>
<reference evidence="4 5" key="1">
    <citation type="journal article" date="2018" name="Evol. Lett.">
        <title>Horizontal gene cluster transfer increased hallucinogenic mushroom diversity.</title>
        <authorList>
            <person name="Reynolds H.T."/>
            <person name="Vijayakumar V."/>
            <person name="Gluck-Thaler E."/>
            <person name="Korotkin H.B."/>
            <person name="Matheny P.B."/>
            <person name="Slot J.C."/>
        </authorList>
    </citation>
    <scope>NUCLEOTIDE SEQUENCE [LARGE SCALE GENOMIC DNA]</scope>
    <source>
        <strain evidence="4 5">2631</strain>
    </source>
</reference>
<feature type="domain" description="DUF4139" evidence="2">
    <location>
        <begin position="213"/>
        <end position="515"/>
    </location>
</feature>
<evidence type="ECO:0000313" key="5">
    <source>
        <dbReference type="Proteomes" id="UP000283269"/>
    </source>
</evidence>
<comment type="caution">
    <text evidence="4">The sequence shown here is derived from an EMBL/GenBank/DDBJ whole genome shotgun (WGS) entry which is preliminary data.</text>
</comment>
<name>A0A409WQJ0_PSICY</name>
<dbReference type="OrthoDB" id="10068793at2759"/>
<dbReference type="Pfam" id="PF13598">
    <property type="entry name" value="DUF4139"/>
    <property type="match status" value="1"/>
</dbReference>
<feature type="coiled-coil region" evidence="1">
    <location>
        <begin position="150"/>
        <end position="184"/>
    </location>
</feature>
<feature type="domain" description="DUF4140" evidence="3">
    <location>
        <begin position="37"/>
        <end position="133"/>
    </location>
</feature>
<evidence type="ECO:0000256" key="1">
    <source>
        <dbReference type="SAM" id="Coils"/>
    </source>
</evidence>
<gene>
    <name evidence="4" type="ORF">CVT25_001904</name>
</gene>
<dbReference type="InterPro" id="IPR025554">
    <property type="entry name" value="DUF4140"/>
</dbReference>
<dbReference type="InParanoid" id="A0A409WQJ0"/>
<evidence type="ECO:0000259" key="3">
    <source>
        <dbReference type="Pfam" id="PF13600"/>
    </source>
</evidence>
<keyword evidence="5" id="KW-1185">Reference proteome</keyword>
<dbReference type="AlphaFoldDB" id="A0A409WQJ0"/>
<dbReference type="PANTHER" id="PTHR31005:SF8">
    <property type="entry name" value="DUF4139 DOMAIN-CONTAINING PROTEIN"/>
    <property type="match status" value="1"/>
</dbReference>
<dbReference type="EMBL" id="NHYD01003308">
    <property type="protein sequence ID" value="PPQ80767.1"/>
    <property type="molecule type" value="Genomic_DNA"/>
</dbReference>
<organism evidence="4 5">
    <name type="scientific">Psilocybe cyanescens</name>
    <dbReference type="NCBI Taxonomy" id="93625"/>
    <lineage>
        <taxon>Eukaryota</taxon>
        <taxon>Fungi</taxon>
        <taxon>Dikarya</taxon>
        <taxon>Basidiomycota</taxon>
        <taxon>Agaricomycotina</taxon>
        <taxon>Agaricomycetes</taxon>
        <taxon>Agaricomycetidae</taxon>
        <taxon>Agaricales</taxon>
        <taxon>Agaricineae</taxon>
        <taxon>Strophariaceae</taxon>
        <taxon>Psilocybe</taxon>
    </lineage>
</organism>
<evidence type="ECO:0000259" key="2">
    <source>
        <dbReference type="Pfam" id="PF13598"/>
    </source>
</evidence>
<evidence type="ECO:0008006" key="6">
    <source>
        <dbReference type="Google" id="ProtNLM"/>
    </source>
</evidence>
<dbReference type="InterPro" id="IPR037291">
    <property type="entry name" value="DUF4139"/>
</dbReference>
<dbReference type="STRING" id="93625.A0A409WQJ0"/>
<dbReference type="Pfam" id="PF13600">
    <property type="entry name" value="DUF4140"/>
    <property type="match status" value="1"/>
</dbReference>
<dbReference type="NCBIfam" id="TIGR02231">
    <property type="entry name" value="mucoidy inhibitor MuiA family protein"/>
    <property type="match status" value="1"/>
</dbReference>
<proteinExistence type="predicted"/>
<dbReference type="Proteomes" id="UP000283269">
    <property type="component" value="Unassembled WGS sequence"/>
</dbReference>
<sequence length="611" mass="64726">MTSPSSSPTNADASPPPFQPVNTVDLVSVEDSKIISVSVYAGRAEITRLFKFNVKTGQNQLNIVGLPKVLDQDSLRVEGRGAATIHDVSISTLTPPPVPTTSPALTSLLSKEKKTQKALARALKSLSSVETYISSVRVEDLDVSNLRNVVQQYDATAGELDDRVTELEAELKSASEAIREERKRLAGPTGNDKLNLKATIGVFADFEGEIKIALIYAVNNATWSAGYDIRVDMQTKDKPVTLIYKASIAQSTGEDWDDVPLTLETATPTFGVGVPTLEPWTLSVQRYLFKKSKSFAIRGAGAVLEVPPPPPRPSARALSYAAEMEETSMSSEANPQIQHRGLQVSSKGGVSATFGVPGLITIPSDGVGHNVTIVKLALDADMSWVCVPKKDSRVHLKAKIKNASEYTLLAGNASVYVDGSFISKSDVPLVSPEEKFDCPLGLDPSIRVTYHPRTKKVSQSGFYTKSSNHTFTQRVTVHNTKASASGAGSGSLSIKVVDQVPISEDSVITVKLVQPALVVPAVDGASSVGAAGKGGEPRLPAPVKVSSGVTAMWDGADEVGQGGEGESGVDLESLGKEGRFCWICAVPPQGKVGLVLQWEVAAPANTNIAGL</sequence>
<dbReference type="InterPro" id="IPR011935">
    <property type="entry name" value="CHP02231"/>
</dbReference>
<keyword evidence="1" id="KW-0175">Coiled coil</keyword>